<dbReference type="PANTHER" id="PTHR43356:SF2">
    <property type="entry name" value="PHOSPHATE ACETYLTRANSFERASE"/>
    <property type="match status" value="1"/>
</dbReference>
<dbReference type="InterPro" id="IPR027417">
    <property type="entry name" value="P-loop_NTPase"/>
</dbReference>
<gene>
    <name evidence="2" type="ordered locus">Metev_1920</name>
</gene>
<dbReference type="InterPro" id="IPR050500">
    <property type="entry name" value="Phos_Acetyltrans/Butyryltrans"/>
</dbReference>
<dbReference type="Pfam" id="PF07085">
    <property type="entry name" value="DRTGG"/>
    <property type="match status" value="1"/>
</dbReference>
<protein>
    <submittedName>
        <fullName evidence="2">DRTGG domain protein</fullName>
    </submittedName>
</protein>
<organism evidence="2 3">
    <name type="scientific">Methanohalobium evestigatum (strain ATCC BAA-1072 / DSM 3721 / NBRC 107634 / OCM 161 / Z-7303)</name>
    <dbReference type="NCBI Taxonomy" id="644295"/>
    <lineage>
        <taxon>Archaea</taxon>
        <taxon>Methanobacteriati</taxon>
        <taxon>Methanobacteriota</taxon>
        <taxon>Stenosarchaea group</taxon>
        <taxon>Methanomicrobia</taxon>
        <taxon>Methanosarcinales</taxon>
        <taxon>Methanosarcinaceae</taxon>
        <taxon>Methanohalobium</taxon>
    </lineage>
</organism>
<keyword evidence="3" id="KW-1185">Reference proteome</keyword>
<dbReference type="Gene3D" id="3.40.1390.20">
    <property type="entry name" value="HprK N-terminal domain-like"/>
    <property type="match status" value="1"/>
</dbReference>
<proteinExistence type="predicted"/>
<dbReference type="InterPro" id="IPR010766">
    <property type="entry name" value="DRTGG"/>
</dbReference>
<dbReference type="Proteomes" id="UP000000391">
    <property type="component" value="Chromosome"/>
</dbReference>
<sequence length="355" mass="38793">MVSILISSSEEYSGKSGICNGLGRILKDRGYSIGYMKPIGNLLIDKDGFLTDEDAEESRTLLGLDDSLSDITPILQTENLIHDALMGVEKHFDKILTDAYSNISRNRDIVFIEGSGGIGSGAMYNLSDPEIASILGSKILLVTRYDSIYAVDRILCDLKLVPDSDMIAGIILNEVPESNLEKVSELVIPYLERKGIKVFGVIPQDITLRSVPISDIVDDLNAEVLTGADNLNTLVERYLVGAMEVNSAIKYFRRVPNCAVITGGDRSDIQLAAIEAKAKCLVLTGNLRPSEAVLGSAEEANIPVILVRGDTMSTIKRMESLIGRARIKQELKIKKMMELINNNVDVDNFIKSIGL</sequence>
<evidence type="ECO:0000259" key="1">
    <source>
        <dbReference type="Pfam" id="PF07085"/>
    </source>
</evidence>
<feature type="domain" description="DRTGG" evidence="1">
    <location>
        <begin position="215"/>
        <end position="320"/>
    </location>
</feature>
<dbReference type="AlphaFoldDB" id="D7EA80"/>
<dbReference type="GeneID" id="9347579"/>
<name>D7EA80_METEZ</name>
<dbReference type="SUPFAM" id="SSF52540">
    <property type="entry name" value="P-loop containing nucleoside triphosphate hydrolases"/>
    <property type="match status" value="1"/>
</dbReference>
<reference evidence="2 3" key="1">
    <citation type="submission" date="2010-06" db="EMBL/GenBank/DDBJ databases">
        <title>Complete sequence chromosome of Methanohalobium evestigatum Z-7303.</title>
        <authorList>
            <consortium name="US DOE Joint Genome Institute"/>
            <person name="Lucas S."/>
            <person name="Copeland A."/>
            <person name="Lapidus A."/>
            <person name="Cheng J.-F."/>
            <person name="Bruce D."/>
            <person name="Goodwin L."/>
            <person name="Pitluck S."/>
            <person name="Saunders E."/>
            <person name="Detter J.C."/>
            <person name="Han C."/>
            <person name="Tapia R."/>
            <person name="Land M."/>
            <person name="Hauser L."/>
            <person name="Kyrpides N."/>
            <person name="Mikhailova N."/>
            <person name="Sieprawska-Lupa M."/>
            <person name="Whitman W.B."/>
            <person name="Anderson I."/>
            <person name="Woyke T."/>
        </authorList>
    </citation>
    <scope>NUCLEOTIDE SEQUENCE [LARGE SCALE GENOMIC DNA]</scope>
    <source>
        <strain evidence="3">ATCC BAA-1072 / DSM 3721 / NBRC 107634 / OCM 161 / Z-7303</strain>
    </source>
</reference>
<dbReference type="EMBL" id="CP002069">
    <property type="protein sequence ID" value="ADI74751.1"/>
    <property type="molecule type" value="Genomic_DNA"/>
</dbReference>
<dbReference type="Gene3D" id="3.40.50.300">
    <property type="entry name" value="P-loop containing nucleotide triphosphate hydrolases"/>
    <property type="match status" value="1"/>
</dbReference>
<dbReference type="STRING" id="644295.Metev_1920"/>
<evidence type="ECO:0000313" key="2">
    <source>
        <dbReference type="EMBL" id="ADI74751.1"/>
    </source>
</evidence>
<dbReference type="Pfam" id="PF13500">
    <property type="entry name" value="AAA_26"/>
    <property type="match status" value="1"/>
</dbReference>
<evidence type="ECO:0000313" key="3">
    <source>
        <dbReference type="Proteomes" id="UP000000391"/>
    </source>
</evidence>
<dbReference type="InterPro" id="IPR028979">
    <property type="entry name" value="Ser_kin/Pase_Hpr-like_N_sf"/>
</dbReference>
<dbReference type="HOGENOM" id="CLU_040984_0_0_2"/>
<dbReference type="KEGG" id="mev:Metev_1920"/>
<dbReference type="SUPFAM" id="SSF75138">
    <property type="entry name" value="HprK N-terminal domain-like"/>
    <property type="match status" value="1"/>
</dbReference>
<dbReference type="PANTHER" id="PTHR43356">
    <property type="entry name" value="PHOSPHATE ACETYLTRANSFERASE"/>
    <property type="match status" value="1"/>
</dbReference>
<accession>D7EA80</accession>
<dbReference type="RefSeq" id="WP_013195316.1">
    <property type="nucleotide sequence ID" value="NC_014253.1"/>
</dbReference>
<dbReference type="OrthoDB" id="50320at2157"/>